<dbReference type="EMBL" id="BGZI01000020">
    <property type="protein sequence ID" value="GBO89186.1"/>
    <property type="molecule type" value="Genomic_DNA"/>
</dbReference>
<reference evidence="3 4" key="1">
    <citation type="journal article" date="2019" name="J. Gen. Appl. Microbiol.">
        <title>Aerobic degradation of cis-dichloroethene by the marine bacterium Marinobacter salsuginis strain 5N-3.</title>
        <authorList>
            <person name="Inoue Y."/>
            <person name="Fukunaga Y."/>
            <person name="Katsumata H."/>
            <person name="Ohji S."/>
            <person name="Hosoyama A."/>
            <person name="Mori K."/>
            <person name="Ando K."/>
        </authorList>
    </citation>
    <scope>NUCLEOTIDE SEQUENCE [LARGE SCALE GENOMIC DNA]</scope>
    <source>
        <strain evidence="3 4">NBRC 109114</strain>
    </source>
</reference>
<feature type="domain" description="Antitoxin Xre-like helix-turn-helix" evidence="2">
    <location>
        <begin position="19"/>
        <end position="72"/>
    </location>
</feature>
<evidence type="ECO:0000313" key="3">
    <source>
        <dbReference type="EMBL" id="GBO89186.1"/>
    </source>
</evidence>
<dbReference type="RefSeq" id="WP_136631107.1">
    <property type="nucleotide sequence ID" value="NZ_BGZI01000020.1"/>
</dbReference>
<proteinExistence type="predicted"/>
<organism evidence="3 4">
    <name type="scientific">Marinobacter salsuginis</name>
    <dbReference type="NCBI Taxonomy" id="418719"/>
    <lineage>
        <taxon>Bacteria</taxon>
        <taxon>Pseudomonadati</taxon>
        <taxon>Pseudomonadota</taxon>
        <taxon>Gammaproteobacteria</taxon>
        <taxon>Pseudomonadales</taxon>
        <taxon>Marinobacteraceae</taxon>
        <taxon>Marinobacter</taxon>
    </lineage>
</organism>
<dbReference type="GO" id="GO:0003677">
    <property type="term" value="F:DNA binding"/>
    <property type="evidence" value="ECO:0007669"/>
    <property type="project" value="InterPro"/>
</dbReference>
<protein>
    <recommendedName>
        <fullName evidence="5">DUF2384 domain-containing protein</fullName>
    </recommendedName>
</protein>
<evidence type="ECO:0000313" key="4">
    <source>
        <dbReference type="Proteomes" id="UP000387223"/>
    </source>
</evidence>
<evidence type="ECO:0000259" key="2">
    <source>
        <dbReference type="Pfam" id="PF20432"/>
    </source>
</evidence>
<sequence length="133" mass="14934">MNTASAQKSFSNKELSVAGLKAAFNILDKWGCSAEQAQAILRLKRATYFKLKGDPDSANLDADQLARISMLLNIHQALRIVFENPENQYGFMKMKNHNPYFSGRSPMEVIEGGEFTKLYETFKRVDALRGGLV</sequence>
<evidence type="ECO:0000259" key="1">
    <source>
        <dbReference type="Pfam" id="PF09722"/>
    </source>
</evidence>
<evidence type="ECO:0008006" key="5">
    <source>
        <dbReference type="Google" id="ProtNLM"/>
    </source>
</evidence>
<dbReference type="Pfam" id="PF20432">
    <property type="entry name" value="Xre-like-HTH"/>
    <property type="match status" value="1"/>
</dbReference>
<dbReference type="Proteomes" id="UP000387223">
    <property type="component" value="Unassembled WGS sequence"/>
</dbReference>
<dbReference type="InterPro" id="IPR024467">
    <property type="entry name" value="Xre/MbcA/ParS-like_toxin-bd"/>
</dbReference>
<dbReference type="Pfam" id="PF09722">
    <property type="entry name" value="Xre_MbcA_ParS_C"/>
    <property type="match status" value="1"/>
</dbReference>
<feature type="domain" description="Antitoxin Xre/MbcA/ParS-like toxin-binding" evidence="1">
    <location>
        <begin position="77"/>
        <end position="131"/>
    </location>
</feature>
<dbReference type="AlphaFoldDB" id="A0A5M3Q235"/>
<dbReference type="InterPro" id="IPR046847">
    <property type="entry name" value="Xre-like_HTH"/>
</dbReference>
<name>A0A5M3Q235_9GAMM</name>
<accession>A0A5M3Q235</accession>
<gene>
    <name evidence="3" type="ORF">MSSD14B_28540</name>
</gene>
<comment type="caution">
    <text evidence="3">The sequence shown here is derived from an EMBL/GenBank/DDBJ whole genome shotgun (WGS) entry which is preliminary data.</text>
</comment>